<dbReference type="PANTHER" id="PTHR22993">
    <property type="entry name" value="FORMAMIDOPYRIMIDINE-DNA GLYCOSYLASE"/>
    <property type="match status" value="1"/>
</dbReference>
<keyword evidence="12" id="KW-1185">Reference proteome</keyword>
<evidence type="ECO:0000256" key="5">
    <source>
        <dbReference type="ARBA" id="ARBA00023125"/>
    </source>
</evidence>
<comment type="catalytic activity">
    <reaction evidence="1">
        <text>Hydrolysis of DNA containing ring-opened 7-methylguanine residues, releasing 2,6-diamino-4-hydroxy-5-(N-methyl)formamidopyrimidine.</text>
        <dbReference type="EC" id="3.2.2.23"/>
    </reaction>
</comment>
<dbReference type="InterPro" id="IPR010979">
    <property type="entry name" value="Ribosomal_uS13-like_H2TH"/>
</dbReference>
<sequence length="242" mass="28082">MPEGPTIVAHQKQIKKFEGKTVSESGGYRNPFADDISGEKLMKVDTFGKYLILQFKKIFITVHFGLYGRYLINDTKKVNPSFTLHFGNAFVNFYVVNLKKFEGKADDYFNRKLDVFSKEFNSDEVKKLLLEKLPKKKIGDALMNQDIFPGVGNVIRNEVLFLAKIHPESIVEKIPSKKMDDLIFHIKEFSINSVELIEKKIWKSSSAVYRKEKYKNETVEMYVSQAIKRKTFVVESLQKLYN</sequence>
<dbReference type="EC" id="3.2.2.23" evidence="11"/>
<keyword evidence="7" id="KW-0456">Lyase</keyword>
<dbReference type="RefSeq" id="WP_095070518.1">
    <property type="nucleotide sequence ID" value="NZ_LT906465.1"/>
</dbReference>
<reference evidence="11 12" key="1">
    <citation type="submission" date="2017-06" db="EMBL/GenBank/DDBJ databases">
        <authorList>
            <consortium name="Pathogen Informatics"/>
        </authorList>
    </citation>
    <scope>NUCLEOTIDE SEQUENCE [LARGE SCALE GENOMIC DNA]</scope>
    <source>
        <strain evidence="11 12">NCTC13490</strain>
    </source>
</reference>
<keyword evidence="8" id="KW-0511">Multifunctional enzyme</keyword>
<dbReference type="GO" id="GO:0003684">
    <property type="term" value="F:damaged DNA binding"/>
    <property type="evidence" value="ECO:0007669"/>
    <property type="project" value="InterPro"/>
</dbReference>
<dbReference type="PROSITE" id="PS51068">
    <property type="entry name" value="FPG_CAT"/>
    <property type="match status" value="1"/>
</dbReference>
<name>A0A239WVG0_9FLAO</name>
<dbReference type="AlphaFoldDB" id="A0A239WVG0"/>
<keyword evidence="6" id="KW-0234">DNA repair</keyword>
<dbReference type="GO" id="GO:0008270">
    <property type="term" value="F:zinc ion binding"/>
    <property type="evidence" value="ECO:0007669"/>
    <property type="project" value="InterPro"/>
</dbReference>
<dbReference type="GO" id="GO:0008534">
    <property type="term" value="F:oxidized purine nucleobase lesion DNA N-glycosylase activity"/>
    <property type="evidence" value="ECO:0007669"/>
    <property type="project" value="UniProtKB-EC"/>
</dbReference>
<dbReference type="Gene3D" id="3.20.190.10">
    <property type="entry name" value="MutM-like, N-terminal"/>
    <property type="match status" value="1"/>
</dbReference>
<dbReference type="SMART" id="SM00898">
    <property type="entry name" value="Fapy_DNA_glyco"/>
    <property type="match status" value="1"/>
</dbReference>
<evidence type="ECO:0000313" key="12">
    <source>
        <dbReference type="Proteomes" id="UP000215196"/>
    </source>
</evidence>
<keyword evidence="5" id="KW-0238">DNA-binding</keyword>
<comment type="similarity">
    <text evidence="2">Belongs to the FPG family.</text>
</comment>
<dbReference type="Proteomes" id="UP000215196">
    <property type="component" value="Chromosome 1"/>
</dbReference>
<dbReference type="SUPFAM" id="SSF81624">
    <property type="entry name" value="N-terminal domain of MutM-like DNA repair proteins"/>
    <property type="match status" value="1"/>
</dbReference>
<proteinExistence type="inferred from homology"/>
<keyword evidence="9 11" id="KW-0326">Glycosidase</keyword>
<evidence type="ECO:0000313" key="11">
    <source>
        <dbReference type="EMBL" id="SNV38130.1"/>
    </source>
</evidence>
<dbReference type="InterPro" id="IPR035937">
    <property type="entry name" value="FPG_N"/>
</dbReference>
<evidence type="ECO:0000256" key="4">
    <source>
        <dbReference type="ARBA" id="ARBA00022801"/>
    </source>
</evidence>
<keyword evidence="3" id="KW-0227">DNA damage</keyword>
<dbReference type="GO" id="GO:0003906">
    <property type="term" value="F:DNA-(apurinic or apyrimidinic site) endonuclease activity"/>
    <property type="evidence" value="ECO:0007669"/>
    <property type="project" value="InterPro"/>
</dbReference>
<dbReference type="InterPro" id="IPR015886">
    <property type="entry name" value="H2TH_FPG"/>
</dbReference>
<dbReference type="SUPFAM" id="SSF46946">
    <property type="entry name" value="S13-like H2TH domain"/>
    <property type="match status" value="1"/>
</dbReference>
<organism evidence="11 12">
    <name type="scientific">Chryseobacterium taklimakanense</name>
    <dbReference type="NCBI Taxonomy" id="536441"/>
    <lineage>
        <taxon>Bacteria</taxon>
        <taxon>Pseudomonadati</taxon>
        <taxon>Bacteroidota</taxon>
        <taxon>Flavobacteriia</taxon>
        <taxon>Flavobacteriales</taxon>
        <taxon>Weeksellaceae</taxon>
        <taxon>Chryseobacterium group</taxon>
        <taxon>Chryseobacterium</taxon>
    </lineage>
</organism>
<evidence type="ECO:0000256" key="2">
    <source>
        <dbReference type="ARBA" id="ARBA00009409"/>
    </source>
</evidence>
<evidence type="ECO:0000256" key="6">
    <source>
        <dbReference type="ARBA" id="ARBA00023204"/>
    </source>
</evidence>
<dbReference type="InterPro" id="IPR012319">
    <property type="entry name" value="FPG_cat"/>
</dbReference>
<feature type="domain" description="Formamidopyrimidine-DNA glycosylase catalytic" evidence="10">
    <location>
        <begin position="2"/>
        <end position="87"/>
    </location>
</feature>
<evidence type="ECO:0000259" key="10">
    <source>
        <dbReference type="PROSITE" id="PS51068"/>
    </source>
</evidence>
<evidence type="ECO:0000256" key="8">
    <source>
        <dbReference type="ARBA" id="ARBA00023268"/>
    </source>
</evidence>
<dbReference type="GO" id="GO:0006284">
    <property type="term" value="P:base-excision repair"/>
    <property type="evidence" value="ECO:0007669"/>
    <property type="project" value="InterPro"/>
</dbReference>
<evidence type="ECO:0000256" key="7">
    <source>
        <dbReference type="ARBA" id="ARBA00023239"/>
    </source>
</evidence>
<accession>A0A239WVG0</accession>
<protein>
    <submittedName>
        <fullName evidence="11">Formamidopyrimidine-DNA glycosylase</fullName>
        <ecNumber evidence="11">3.2.2.23</ecNumber>
    </submittedName>
</protein>
<keyword evidence="4 11" id="KW-0378">Hydrolase</keyword>
<dbReference type="SMART" id="SM01232">
    <property type="entry name" value="H2TH"/>
    <property type="match status" value="1"/>
</dbReference>
<evidence type="ECO:0000256" key="1">
    <source>
        <dbReference type="ARBA" id="ARBA00001668"/>
    </source>
</evidence>
<dbReference type="KEGG" id="ctak:4412677_00749"/>
<dbReference type="Pfam" id="PF01149">
    <property type="entry name" value="Fapy_DNA_glyco"/>
    <property type="match status" value="1"/>
</dbReference>
<dbReference type="Pfam" id="PF06831">
    <property type="entry name" value="H2TH"/>
    <property type="match status" value="1"/>
</dbReference>
<dbReference type="EMBL" id="LT906465">
    <property type="protein sequence ID" value="SNV38130.1"/>
    <property type="molecule type" value="Genomic_DNA"/>
</dbReference>
<dbReference type="GO" id="GO:0016829">
    <property type="term" value="F:lyase activity"/>
    <property type="evidence" value="ECO:0007669"/>
    <property type="project" value="UniProtKB-KW"/>
</dbReference>
<evidence type="ECO:0000256" key="3">
    <source>
        <dbReference type="ARBA" id="ARBA00022763"/>
    </source>
</evidence>
<dbReference type="Gene3D" id="1.10.8.50">
    <property type="match status" value="1"/>
</dbReference>
<evidence type="ECO:0000256" key="9">
    <source>
        <dbReference type="ARBA" id="ARBA00023295"/>
    </source>
</evidence>
<gene>
    <name evidence="11" type="primary">mutM</name>
    <name evidence="11" type="ORF">SAMEA4412677_00749</name>
</gene>
<dbReference type="PANTHER" id="PTHR22993:SF9">
    <property type="entry name" value="FORMAMIDOPYRIMIDINE-DNA GLYCOSYLASE"/>
    <property type="match status" value="1"/>
</dbReference>